<dbReference type="GeneID" id="73344636"/>
<protein>
    <submittedName>
        <fullName evidence="2">Uncharacterized protein</fullName>
    </submittedName>
</protein>
<reference evidence="2" key="1">
    <citation type="journal article" date="2021" name="Mol. Plant Microbe Interact.">
        <title>Complete Genome Sequence of the Plant-Pathogenic Fungus Colletotrichum lupini.</title>
        <authorList>
            <person name="Baroncelli R."/>
            <person name="Pensec F."/>
            <person name="Da Lio D."/>
            <person name="Boufleur T."/>
            <person name="Vicente I."/>
            <person name="Sarrocco S."/>
            <person name="Picot A."/>
            <person name="Baraldi E."/>
            <person name="Sukno S."/>
            <person name="Thon M."/>
            <person name="Le Floch G."/>
        </authorList>
    </citation>
    <scope>NUCLEOTIDE SEQUENCE</scope>
    <source>
        <strain evidence="2">IMI 504893</strain>
    </source>
</reference>
<keyword evidence="3" id="KW-1185">Reference proteome</keyword>
<organism evidence="2 3">
    <name type="scientific">Colletotrichum lupini</name>
    <dbReference type="NCBI Taxonomy" id="145971"/>
    <lineage>
        <taxon>Eukaryota</taxon>
        <taxon>Fungi</taxon>
        <taxon>Dikarya</taxon>
        <taxon>Ascomycota</taxon>
        <taxon>Pezizomycotina</taxon>
        <taxon>Sordariomycetes</taxon>
        <taxon>Hypocreomycetidae</taxon>
        <taxon>Glomerellales</taxon>
        <taxon>Glomerellaceae</taxon>
        <taxon>Colletotrichum</taxon>
        <taxon>Colletotrichum acutatum species complex</taxon>
    </lineage>
</organism>
<name>A0A9Q8SX52_9PEZI</name>
<evidence type="ECO:0000313" key="2">
    <source>
        <dbReference type="EMBL" id="UQC85156.1"/>
    </source>
</evidence>
<evidence type="ECO:0000256" key="1">
    <source>
        <dbReference type="SAM" id="MobiDB-lite"/>
    </source>
</evidence>
<sequence>MKKTGKIMFLQRLQDKNHLSKGKGERGAEMMEQRMAAKLVIIGKWLEKSNVCCRLDAGRRADLKMASRFSLHFQSLTGSAVGGTSSYHIWHLRLNRRVLGNRSIYRTGGRDKFNILKLCLNGFTFVKKGGRNQTWPYTSRILPLEIHESNFSPFHSGKLPTQPDLKNSLQTERPHTAPRAKRAACTSRRQFSDFAVVKSQNHLTTIQALSHREGEGSDPKQREWPGREHPSNSGVAAAMPAHLTSIPTLTAAGCCVSFFPLSPKPCAGILAIKQRIGISHWGSPSLFRKKIVQSHFGRSCFNREHTWCVTLTAFKPHELPLLTMHTRSGLGLEGLGRFSTNRPLTTTSKNVQLAHLDMKTAQAYYNPMACNPDSIGGGHSAEETSNWEQYGDTFVL</sequence>
<gene>
    <name evidence="2" type="ORF">CLUP02_10652</name>
</gene>
<evidence type="ECO:0000313" key="3">
    <source>
        <dbReference type="Proteomes" id="UP000830671"/>
    </source>
</evidence>
<dbReference type="AlphaFoldDB" id="A0A9Q8SX52"/>
<dbReference type="Proteomes" id="UP000830671">
    <property type="component" value="Chromosome 5"/>
</dbReference>
<feature type="compositionally biased region" description="Basic and acidic residues" evidence="1">
    <location>
        <begin position="210"/>
        <end position="230"/>
    </location>
</feature>
<dbReference type="EMBL" id="CP019477">
    <property type="protein sequence ID" value="UQC85156.1"/>
    <property type="molecule type" value="Genomic_DNA"/>
</dbReference>
<feature type="region of interest" description="Disordered" evidence="1">
    <location>
        <begin position="208"/>
        <end position="234"/>
    </location>
</feature>
<proteinExistence type="predicted"/>
<accession>A0A9Q8SX52</accession>
<dbReference type="RefSeq" id="XP_049146771.1">
    <property type="nucleotide sequence ID" value="XM_049289626.1"/>
</dbReference>
<feature type="region of interest" description="Disordered" evidence="1">
    <location>
        <begin position="158"/>
        <end position="183"/>
    </location>
</feature>
<dbReference type="KEGG" id="clup:CLUP02_10652"/>